<reference evidence="3" key="1">
    <citation type="submission" date="2025-08" db="UniProtKB">
        <authorList>
            <consortium name="RefSeq"/>
        </authorList>
    </citation>
    <scope>IDENTIFICATION</scope>
    <source>
        <tissue evidence="3">Silk gland</tissue>
    </source>
</reference>
<feature type="domain" description="Sperm microtubule inner protein 1 C-terminal" evidence="1">
    <location>
        <begin position="53"/>
        <end position="160"/>
    </location>
</feature>
<evidence type="ECO:0000313" key="2">
    <source>
        <dbReference type="Proteomes" id="UP000504629"/>
    </source>
</evidence>
<dbReference type="SMR" id="A0A6J2KLF6"/>
<dbReference type="AlphaFoldDB" id="A0A6J2KLF6"/>
<dbReference type="Pfam" id="PF22589">
    <property type="entry name" value="SPMIP1"/>
    <property type="match status" value="1"/>
</dbReference>
<organism evidence="2 3">
    <name type="scientific">Bombyx mandarina</name>
    <name type="common">Wild silk moth</name>
    <name type="synonym">Wild silkworm</name>
    <dbReference type="NCBI Taxonomy" id="7092"/>
    <lineage>
        <taxon>Eukaryota</taxon>
        <taxon>Metazoa</taxon>
        <taxon>Ecdysozoa</taxon>
        <taxon>Arthropoda</taxon>
        <taxon>Hexapoda</taxon>
        <taxon>Insecta</taxon>
        <taxon>Pterygota</taxon>
        <taxon>Neoptera</taxon>
        <taxon>Endopterygota</taxon>
        <taxon>Lepidoptera</taxon>
        <taxon>Glossata</taxon>
        <taxon>Ditrysia</taxon>
        <taxon>Bombycoidea</taxon>
        <taxon>Bombycidae</taxon>
        <taxon>Bombycinae</taxon>
        <taxon>Bombyx</taxon>
    </lineage>
</organism>
<dbReference type="KEGG" id="bman:114252722"/>
<evidence type="ECO:0000313" key="3">
    <source>
        <dbReference type="RefSeq" id="XP_028043156.1"/>
    </source>
</evidence>
<proteinExistence type="predicted"/>
<evidence type="ECO:0000259" key="1">
    <source>
        <dbReference type="Pfam" id="PF22589"/>
    </source>
</evidence>
<name>A0A6J2KLF6_BOMMA</name>
<dbReference type="PANTHER" id="PTHR35826:SF1">
    <property type="entry name" value="PROTEIN ATP6V1FNB-LIKE"/>
    <property type="match status" value="1"/>
</dbReference>
<protein>
    <submittedName>
        <fullName evidence="3">Protein ATP6V1FNB-like</fullName>
    </submittedName>
</protein>
<gene>
    <name evidence="3" type="primary">LOC114252722</name>
</gene>
<accession>A0A6J2KLF6</accession>
<dbReference type="GeneID" id="114252722"/>
<dbReference type="InterPro" id="IPR054323">
    <property type="entry name" value="SPMIP1_C"/>
</dbReference>
<dbReference type="RefSeq" id="XP_028043156.1">
    <property type="nucleotide sequence ID" value="XM_028187355.1"/>
</dbReference>
<sequence>MSYEFYADATQKSKRRDRRWYQENLLKVLEAAKEKRVREIDTSIALAHELIAKLDEPVKKPVEVPLRELTPAEDDSLMKPIAPEVLDLFYGSRDKGAAEKYFKARNKQAPEEKYFFRITTNWDYGWQQKQSRQRARDVNFGRCAILRDTFYRKSNLAPDPPHYAQPAAGQHSICSEYSCHFN</sequence>
<keyword evidence="2" id="KW-1185">Reference proteome</keyword>
<dbReference type="PANTHER" id="PTHR35826">
    <property type="entry name" value="PROTEIN ATP6V1FNB-LIKE"/>
    <property type="match status" value="1"/>
</dbReference>
<dbReference type="OrthoDB" id="410807at2759"/>
<dbReference type="Proteomes" id="UP000504629">
    <property type="component" value="Unplaced"/>
</dbReference>